<dbReference type="SUPFAM" id="SSF51283">
    <property type="entry name" value="dUTPase-like"/>
    <property type="match status" value="1"/>
</dbReference>
<dbReference type="InterPro" id="IPR011962">
    <property type="entry name" value="dCTP_deaminase"/>
</dbReference>
<evidence type="ECO:0000256" key="1">
    <source>
        <dbReference type="ARBA" id="ARBA00022801"/>
    </source>
</evidence>
<dbReference type="GO" id="GO:0008829">
    <property type="term" value="F:dCTP deaminase activity"/>
    <property type="evidence" value="ECO:0007669"/>
    <property type="project" value="InterPro"/>
</dbReference>
<dbReference type="InterPro" id="IPR033704">
    <property type="entry name" value="dUTPase_trimeric"/>
</dbReference>
<comment type="caution">
    <text evidence="3">The sequence shown here is derived from an EMBL/GenBank/DDBJ whole genome shotgun (WGS) entry which is preliminary data.</text>
</comment>
<name>A0A1G2KA77_9BACT</name>
<dbReference type="PANTHER" id="PTHR42680:SF3">
    <property type="entry name" value="DCTP DEAMINASE"/>
    <property type="match status" value="1"/>
</dbReference>
<dbReference type="Pfam" id="PF22769">
    <property type="entry name" value="DCD"/>
    <property type="match status" value="1"/>
</dbReference>
<reference evidence="3 4" key="1">
    <citation type="journal article" date="2016" name="Nat. Commun.">
        <title>Thousands of microbial genomes shed light on interconnected biogeochemical processes in an aquifer system.</title>
        <authorList>
            <person name="Anantharaman K."/>
            <person name="Brown C.T."/>
            <person name="Hug L.A."/>
            <person name="Sharon I."/>
            <person name="Castelle C.J."/>
            <person name="Probst A.J."/>
            <person name="Thomas B.C."/>
            <person name="Singh A."/>
            <person name="Wilkins M.J."/>
            <person name="Karaoz U."/>
            <person name="Brodie E.L."/>
            <person name="Williams K.H."/>
            <person name="Hubbard S.S."/>
            <person name="Banfield J.F."/>
        </authorList>
    </citation>
    <scope>NUCLEOTIDE SEQUENCE [LARGE SCALE GENOMIC DNA]</scope>
</reference>
<sequence>MSVKPDRWIRSMSLDSETRMIEPFSERVDGDGIVSFGLQPAGYDARIDPILNVFDWARACGTAMDPLNVDSRLYFEKRADPFFILPPSGFAMAFTVERFRIPRDVVVRGAAKTTYSSVGINLDVAGIHPGWEGRLRLHISNTTPVPIKIYGNMGIVYLEFHEISGYVERAYGELRHPRFQNTDGPFLHEPQR</sequence>
<accession>A0A1G2KA77</accession>
<dbReference type="GO" id="GO:0015949">
    <property type="term" value="P:nucleobase-containing small molecule interconversion"/>
    <property type="evidence" value="ECO:0007669"/>
    <property type="project" value="TreeGrafter"/>
</dbReference>
<protein>
    <submittedName>
        <fullName evidence="3">dCTP deaminase</fullName>
    </submittedName>
</protein>
<dbReference type="CDD" id="cd07557">
    <property type="entry name" value="trimeric_dUTPase"/>
    <property type="match status" value="1"/>
</dbReference>
<dbReference type="AlphaFoldDB" id="A0A1G2KA77"/>
<dbReference type="EMBL" id="MHQD01000015">
    <property type="protein sequence ID" value="OGZ96322.1"/>
    <property type="molecule type" value="Genomic_DNA"/>
</dbReference>
<organism evidence="3 4">
    <name type="scientific">Candidatus Sungbacteria bacterium RIFCSPHIGHO2_01_FULL_50_25</name>
    <dbReference type="NCBI Taxonomy" id="1802265"/>
    <lineage>
        <taxon>Bacteria</taxon>
        <taxon>Candidatus Sungiibacteriota</taxon>
    </lineage>
</organism>
<dbReference type="Proteomes" id="UP000178574">
    <property type="component" value="Unassembled WGS sequence"/>
</dbReference>
<proteinExistence type="predicted"/>
<keyword evidence="1" id="KW-0378">Hydrolase</keyword>
<dbReference type="InterPro" id="IPR036157">
    <property type="entry name" value="dUTPase-like_sf"/>
</dbReference>
<evidence type="ECO:0000256" key="2">
    <source>
        <dbReference type="ARBA" id="ARBA00023080"/>
    </source>
</evidence>
<dbReference type="PANTHER" id="PTHR42680">
    <property type="entry name" value="DCTP DEAMINASE"/>
    <property type="match status" value="1"/>
</dbReference>
<dbReference type="Gene3D" id="2.70.40.10">
    <property type="match status" value="1"/>
</dbReference>
<keyword evidence="2" id="KW-0546">Nucleotide metabolism</keyword>
<gene>
    <name evidence="3" type="ORF">A2847_02895</name>
</gene>
<evidence type="ECO:0000313" key="4">
    <source>
        <dbReference type="Proteomes" id="UP000178574"/>
    </source>
</evidence>
<dbReference type="GO" id="GO:0006229">
    <property type="term" value="P:dUTP biosynthetic process"/>
    <property type="evidence" value="ECO:0007669"/>
    <property type="project" value="InterPro"/>
</dbReference>
<dbReference type="NCBIfam" id="TIGR02274">
    <property type="entry name" value="dCTP_deam"/>
    <property type="match status" value="1"/>
</dbReference>
<evidence type="ECO:0000313" key="3">
    <source>
        <dbReference type="EMBL" id="OGZ96322.1"/>
    </source>
</evidence>